<dbReference type="AlphaFoldDB" id="F8JJK6"/>
<dbReference type="OrthoDB" id="4315447at2"/>
<dbReference type="EMBL" id="CP003229">
    <property type="protein sequence ID" value="AEW98659.1"/>
    <property type="molecule type" value="Genomic_DNA"/>
</dbReference>
<accession>F8JJK6</accession>
<dbReference type="KEGG" id="sct:SCAT_p1259"/>
<dbReference type="PATRIC" id="fig|1003195.11.peg.1219"/>
<keyword evidence="3" id="KW-1185">Reference proteome</keyword>
<dbReference type="Proteomes" id="UP000007842">
    <property type="component" value="Plasmid pSCATT"/>
</dbReference>
<keyword evidence="1" id="KW-0472">Membrane</keyword>
<sequence>MSTPTSTSSTALWLTAGVVVTLAYFLLVGHLAKAVRPTRRVPVTISALTGLVGALPAILLALSHTGHVPV</sequence>
<dbReference type="HOGENOM" id="CLU_2756013_0_0_11"/>
<dbReference type="KEGG" id="scy:SCATT_p04660"/>
<evidence type="ECO:0000313" key="2">
    <source>
        <dbReference type="EMBL" id="AEW98659.1"/>
    </source>
</evidence>
<feature type="transmembrane region" description="Helical" evidence="1">
    <location>
        <begin position="43"/>
        <end position="62"/>
    </location>
</feature>
<protein>
    <submittedName>
        <fullName evidence="2">Uncharacterized protein</fullName>
    </submittedName>
</protein>
<evidence type="ECO:0000313" key="3">
    <source>
        <dbReference type="Proteomes" id="UP000007842"/>
    </source>
</evidence>
<feature type="transmembrane region" description="Helical" evidence="1">
    <location>
        <begin position="12"/>
        <end position="31"/>
    </location>
</feature>
<keyword evidence="2" id="KW-0614">Plasmid</keyword>
<dbReference type="RefSeq" id="WP_014151708.1">
    <property type="nucleotide sequence ID" value="NC_016113.1"/>
</dbReference>
<keyword evidence="1" id="KW-1133">Transmembrane helix</keyword>
<reference evidence="3" key="1">
    <citation type="submission" date="2011-12" db="EMBL/GenBank/DDBJ databases">
        <title>Complete genome sequence of Streptomyces cattleya strain DSM 46488.</title>
        <authorList>
            <person name="Ou H.-Y."/>
            <person name="Li P."/>
            <person name="Zhao C."/>
            <person name="O'Hagan D."/>
            <person name="Deng Z."/>
        </authorList>
    </citation>
    <scope>NUCLEOTIDE SEQUENCE [LARGE SCALE GENOMIC DNA]</scope>
    <source>
        <strain evidence="3">ATCC 35852 / DSM 46488 / JCM 4925 / NBRC 14057 / NRRL 8057</strain>
        <plasmid evidence="3">Plasmid pSCATT</plasmid>
    </source>
</reference>
<keyword evidence="1" id="KW-0812">Transmembrane</keyword>
<accession>G8XG20</accession>
<evidence type="ECO:0000256" key="1">
    <source>
        <dbReference type="SAM" id="Phobius"/>
    </source>
</evidence>
<proteinExistence type="predicted"/>
<name>F8JJK6_STREN</name>
<gene>
    <name evidence="2" type="ordered locus">SCATT_p04660</name>
</gene>
<organism evidence="2 3">
    <name type="scientific">Streptantibioticus cattleyicolor (strain ATCC 35852 / DSM 46488 / JCM 4925 / NBRC 14057 / NRRL 8057)</name>
    <name type="common">Streptomyces cattleya</name>
    <dbReference type="NCBI Taxonomy" id="1003195"/>
    <lineage>
        <taxon>Bacteria</taxon>
        <taxon>Bacillati</taxon>
        <taxon>Actinomycetota</taxon>
        <taxon>Actinomycetes</taxon>
        <taxon>Kitasatosporales</taxon>
        <taxon>Streptomycetaceae</taxon>
        <taxon>Streptantibioticus</taxon>
    </lineage>
</organism>
<geneLocation type="plasmid" evidence="2 3">
    <name>pSCATT</name>
</geneLocation>